<dbReference type="Proteomes" id="UP001182556">
    <property type="component" value="Unassembled WGS sequence"/>
</dbReference>
<evidence type="ECO:0000313" key="5">
    <source>
        <dbReference type="Proteomes" id="UP001182556"/>
    </source>
</evidence>
<proteinExistence type="predicted"/>
<keyword evidence="5" id="KW-1185">Reference proteome</keyword>
<name>A0AAD9FRL4_PAPLA</name>
<keyword evidence="1" id="KW-0677">Repeat</keyword>
<evidence type="ECO:0000256" key="1">
    <source>
        <dbReference type="ARBA" id="ARBA00022737"/>
    </source>
</evidence>
<dbReference type="PROSITE" id="PS51073">
    <property type="entry name" value="RPEL"/>
    <property type="match status" value="1"/>
</dbReference>
<comment type="caution">
    <text evidence="4">The sequence shown here is derived from an EMBL/GenBank/DDBJ whole genome shotgun (WGS) entry which is preliminary data.</text>
</comment>
<dbReference type="InterPro" id="IPR004018">
    <property type="entry name" value="RPEL_repeat"/>
</dbReference>
<evidence type="ECO:0000256" key="2">
    <source>
        <dbReference type="PROSITE-ProRule" id="PRU00401"/>
    </source>
</evidence>
<feature type="region of interest" description="Disordered" evidence="3">
    <location>
        <begin position="173"/>
        <end position="226"/>
    </location>
</feature>
<evidence type="ECO:0000313" key="4">
    <source>
        <dbReference type="EMBL" id="KAK1924888.1"/>
    </source>
</evidence>
<feature type="compositionally biased region" description="Polar residues" evidence="3">
    <location>
        <begin position="177"/>
        <end position="187"/>
    </location>
</feature>
<reference evidence="4" key="1">
    <citation type="submission" date="2023-02" db="EMBL/GenBank/DDBJ databases">
        <title>Identification and recombinant expression of a fungal hydrolase from Papiliotrema laurentii that hydrolyzes apple cutin and clears colloidal polyester polyurethane.</title>
        <authorList>
            <consortium name="DOE Joint Genome Institute"/>
            <person name="Roman V.A."/>
            <person name="Bojanowski C."/>
            <person name="Crable B.R."/>
            <person name="Wagner D.N."/>
            <person name="Hung C.S."/>
            <person name="Nadeau L.J."/>
            <person name="Schratz L."/>
            <person name="Haridas S."/>
            <person name="Pangilinan J."/>
            <person name="Lipzen A."/>
            <person name="Na H."/>
            <person name="Yan M."/>
            <person name="Ng V."/>
            <person name="Grigoriev I.V."/>
            <person name="Spatafora J.W."/>
            <person name="Barlow D."/>
            <person name="Biffinger J."/>
            <person name="Kelley-Loughnane N."/>
            <person name="Varaljay V.A."/>
            <person name="Crookes-Goodson W.J."/>
        </authorList>
    </citation>
    <scope>NUCLEOTIDE SEQUENCE</scope>
    <source>
        <strain evidence="4">5307AH</strain>
    </source>
</reference>
<dbReference type="Gene3D" id="6.10.150.10">
    <property type="match status" value="1"/>
</dbReference>
<accession>A0AAD9FRL4</accession>
<evidence type="ECO:0000256" key="3">
    <source>
        <dbReference type="SAM" id="MobiDB-lite"/>
    </source>
</evidence>
<dbReference type="SMART" id="SM00707">
    <property type="entry name" value="RPEL"/>
    <property type="match status" value="2"/>
</dbReference>
<dbReference type="AlphaFoldDB" id="A0AAD9FRL4"/>
<gene>
    <name evidence="4" type="ORF">DB88DRAFT_241523</name>
</gene>
<feature type="compositionally biased region" description="Basic and acidic residues" evidence="3">
    <location>
        <begin position="242"/>
        <end position="255"/>
    </location>
</feature>
<organism evidence="4 5">
    <name type="scientific">Papiliotrema laurentii</name>
    <name type="common">Cryptococcus laurentii</name>
    <dbReference type="NCBI Taxonomy" id="5418"/>
    <lineage>
        <taxon>Eukaryota</taxon>
        <taxon>Fungi</taxon>
        <taxon>Dikarya</taxon>
        <taxon>Basidiomycota</taxon>
        <taxon>Agaricomycotina</taxon>
        <taxon>Tremellomycetes</taxon>
        <taxon>Tremellales</taxon>
        <taxon>Rhynchogastremaceae</taxon>
        <taxon>Papiliotrema</taxon>
    </lineage>
</organism>
<feature type="repeat" description="RPEL" evidence="2">
    <location>
        <begin position="238"/>
        <end position="263"/>
    </location>
</feature>
<sequence>MVVRVPPGDDSAGALASPVVYPSAMCPSETARMLASGEMFDHCARELRRDSMTSLDIWPSGFTTCYYRLVSGLSFHLLLFIHQPQLICISTMSGFLDQVKSAATTAATTAANVASQAATTTANAASQAYNSQAAATVGETTRSLGSQALNTAGAVAGQVHQQAHAAAPTIIPAPAQGSTAGVDNSSDLEPRSPTDRAKLEKLVGHRPSPAELKEKGILKGEPGDSLAGKRAELEKSMLELDHGIASRPSPEELVKKGILNADEVPPSN</sequence>
<feature type="compositionally biased region" description="Basic and acidic residues" evidence="3">
    <location>
        <begin position="188"/>
        <end position="203"/>
    </location>
</feature>
<feature type="compositionally biased region" description="Basic and acidic residues" evidence="3">
    <location>
        <begin position="211"/>
        <end position="226"/>
    </location>
</feature>
<protein>
    <submittedName>
        <fullName evidence="4">Uncharacterized protein</fullName>
    </submittedName>
</protein>
<feature type="region of interest" description="Disordered" evidence="3">
    <location>
        <begin position="242"/>
        <end position="268"/>
    </location>
</feature>
<dbReference type="Pfam" id="PF02755">
    <property type="entry name" value="RPEL"/>
    <property type="match status" value="1"/>
</dbReference>
<dbReference type="EMBL" id="JAODAN010000004">
    <property type="protein sequence ID" value="KAK1924888.1"/>
    <property type="molecule type" value="Genomic_DNA"/>
</dbReference>